<evidence type="ECO:0000313" key="2">
    <source>
        <dbReference type="EMBL" id="CAH0517602.1"/>
    </source>
</evidence>
<protein>
    <submittedName>
        <fullName evidence="1">Uncharacterized protein</fullName>
    </submittedName>
</protein>
<reference evidence="1 3" key="1">
    <citation type="submission" date="2021-11" db="EMBL/GenBank/DDBJ databases">
        <authorList>
            <person name="Islam A."/>
            <person name="Islam S."/>
            <person name="Flora M.S."/>
            <person name="Rahman M."/>
            <person name="Ziaur R.M."/>
            <person name="Epstein J.H."/>
            <person name="Hassan M."/>
            <person name="Klassen M."/>
            <person name="Woodard K."/>
            <person name="Webb A."/>
            <person name="Webby R.J."/>
            <person name="El Zowalaty M.E."/>
        </authorList>
    </citation>
    <scope>NUCLEOTIDE SEQUENCE</scope>
    <source>
        <strain evidence="2">Pbs1</strain>
        <strain evidence="1">Pbs3</strain>
    </source>
</reference>
<evidence type="ECO:0000313" key="4">
    <source>
        <dbReference type="Proteomes" id="UP001160483"/>
    </source>
</evidence>
<dbReference type="EMBL" id="CAKKTJ010000088">
    <property type="protein sequence ID" value="CAH0473827.1"/>
    <property type="molecule type" value="Genomic_DNA"/>
</dbReference>
<keyword evidence="3" id="KW-1185">Reference proteome</keyword>
<proteinExistence type="predicted"/>
<evidence type="ECO:0000313" key="1">
    <source>
        <dbReference type="EMBL" id="CAH0473827.1"/>
    </source>
</evidence>
<accession>A0AAU9KHR7</accession>
<name>A0AAU9KHR7_9STRA</name>
<dbReference type="EMBL" id="CAKLCB010000247">
    <property type="protein sequence ID" value="CAH0517602.1"/>
    <property type="molecule type" value="Genomic_DNA"/>
</dbReference>
<dbReference type="AlphaFoldDB" id="A0AAU9KHR7"/>
<dbReference type="Proteomes" id="UP001158986">
    <property type="component" value="Unassembled WGS sequence"/>
</dbReference>
<dbReference type="Proteomes" id="UP001160483">
    <property type="component" value="Unassembled WGS sequence"/>
</dbReference>
<comment type="caution">
    <text evidence="1">The sequence shown here is derived from an EMBL/GenBank/DDBJ whole genome shotgun (WGS) entry which is preliminary data.</text>
</comment>
<organism evidence="1 4">
    <name type="scientific">Peronospora belbahrii</name>
    <dbReference type="NCBI Taxonomy" id="622444"/>
    <lineage>
        <taxon>Eukaryota</taxon>
        <taxon>Sar</taxon>
        <taxon>Stramenopiles</taxon>
        <taxon>Oomycota</taxon>
        <taxon>Peronosporomycetes</taxon>
        <taxon>Peronosporales</taxon>
        <taxon>Peronosporaceae</taxon>
        <taxon>Peronospora</taxon>
    </lineage>
</organism>
<evidence type="ECO:0000313" key="3">
    <source>
        <dbReference type="Proteomes" id="UP001158986"/>
    </source>
</evidence>
<sequence length="90" mass="10299">MTLSTVDTAVDTFVAAQNPSSATNNQHLCEKFGCGEQAHRKHKTKSIRLFRVKSMYLFYNGWYMLCVRVRVVVSFLNAMERQDVHTTAVL</sequence>
<gene>
    <name evidence="2" type="ORF">PBS001_LOCUS4197</name>
    <name evidence="1" type="ORF">PBS003_LOCUS702</name>
</gene>